<dbReference type="SUPFAM" id="SSF55729">
    <property type="entry name" value="Acyl-CoA N-acyltransferases (Nat)"/>
    <property type="match status" value="1"/>
</dbReference>
<dbReference type="KEGG" id="llo:LLO_2194"/>
<dbReference type="PANTHER" id="PTHR13355">
    <property type="entry name" value="GLUCOSAMINE 6-PHOSPHATE N-ACETYLTRANSFERASE"/>
    <property type="match status" value="1"/>
</dbReference>
<dbReference type="CDD" id="cd04301">
    <property type="entry name" value="NAT_SF"/>
    <property type="match status" value="1"/>
</dbReference>
<dbReference type="PROSITE" id="PS51186">
    <property type="entry name" value="GNAT"/>
    <property type="match status" value="1"/>
</dbReference>
<keyword evidence="2" id="KW-0808">Transferase</keyword>
<dbReference type="RefSeq" id="WP_003636395.1">
    <property type="nucleotide sequence ID" value="NC_013861.1"/>
</dbReference>
<evidence type="ECO:0000313" key="3">
    <source>
        <dbReference type="Proteomes" id="UP000001060"/>
    </source>
</evidence>
<dbReference type="Pfam" id="PF13673">
    <property type="entry name" value="Acetyltransf_10"/>
    <property type="match status" value="1"/>
</dbReference>
<protein>
    <submittedName>
        <fullName evidence="2">Putative acetyltransferase, GNAT family</fullName>
    </submittedName>
</protein>
<dbReference type="InterPro" id="IPR016181">
    <property type="entry name" value="Acyl_CoA_acyltransferase"/>
</dbReference>
<dbReference type="OrthoDB" id="9796171at2"/>
<keyword evidence="3" id="KW-1185">Reference proteome</keyword>
<dbReference type="GO" id="GO:0004343">
    <property type="term" value="F:glucosamine 6-phosphate N-acetyltransferase activity"/>
    <property type="evidence" value="ECO:0007669"/>
    <property type="project" value="TreeGrafter"/>
</dbReference>
<proteinExistence type="predicted"/>
<feature type="domain" description="N-acetyltransferase" evidence="1">
    <location>
        <begin position="3"/>
        <end position="144"/>
    </location>
</feature>
<dbReference type="InterPro" id="IPR000182">
    <property type="entry name" value="GNAT_dom"/>
</dbReference>
<dbReference type="STRING" id="661367.LLO_2194"/>
<sequence length="144" mass="16855">MTIFIKKVSSEEDIKKCLEIRFKVFVEGQDVPLHEEVDGKDAESEHYLLLYNEYPSGTVRVRYVEDFAKIERVAILDEYQGKGLGVALMRFILSDLQQRTWIKKIKLSSQTYAIPFYEKLGFLICSNEYMDAGIPHKDMQLFFE</sequence>
<dbReference type="EMBL" id="FN650140">
    <property type="protein sequence ID" value="CBJ12598.1"/>
    <property type="molecule type" value="Genomic_DNA"/>
</dbReference>
<dbReference type="Gene3D" id="3.40.630.30">
    <property type="match status" value="1"/>
</dbReference>
<dbReference type="InterPro" id="IPR039143">
    <property type="entry name" value="GNPNAT1-like"/>
</dbReference>
<dbReference type="AlphaFoldDB" id="D3HJK4"/>
<dbReference type="eggNOG" id="COG2153">
    <property type="taxonomic scope" value="Bacteria"/>
</dbReference>
<dbReference type="GeneID" id="40926405"/>
<dbReference type="HOGENOM" id="CLU_056607_6_4_6"/>
<dbReference type="PANTHER" id="PTHR13355:SF11">
    <property type="entry name" value="GLUCOSAMINE 6-PHOSPHATE N-ACETYLTRANSFERASE"/>
    <property type="match status" value="1"/>
</dbReference>
<evidence type="ECO:0000313" key="2">
    <source>
        <dbReference type="EMBL" id="CBJ12598.1"/>
    </source>
</evidence>
<reference evidence="2 3" key="1">
    <citation type="journal article" date="2010" name="PLoS Genet.">
        <title>Analysis of the Legionella longbeachae genome and transcriptome uncovers unique strategies to cause Legionnaires' disease.</title>
        <authorList>
            <person name="Cazalet C."/>
            <person name="Gomez-Valero L."/>
            <person name="Rusniok C."/>
            <person name="Lomma M."/>
            <person name="Dervins-Ravault D."/>
            <person name="Newton H."/>
            <person name="Sansom F."/>
            <person name="Jarraud S."/>
            <person name="Zidane N."/>
            <person name="Ma L."/>
            <person name="Bouchier C."/>
            <person name="Etienne J."/>
            <person name="Hartland E."/>
            <person name="Buchrieser C."/>
        </authorList>
    </citation>
    <scope>NUCLEOTIDE SEQUENCE [LARGE SCALE GENOMIC DNA]</scope>
    <source>
        <strain evidence="2 3">NSW150</strain>
    </source>
</reference>
<dbReference type="Proteomes" id="UP000001060">
    <property type="component" value="Chromosome"/>
</dbReference>
<accession>D3HJK4</accession>
<name>D3HJK4_LEGLN</name>
<evidence type="ECO:0000259" key="1">
    <source>
        <dbReference type="PROSITE" id="PS51186"/>
    </source>
</evidence>
<organism evidence="2 3">
    <name type="scientific">Legionella longbeachae serogroup 1 (strain NSW150)</name>
    <dbReference type="NCBI Taxonomy" id="661367"/>
    <lineage>
        <taxon>Bacteria</taxon>
        <taxon>Pseudomonadati</taxon>
        <taxon>Pseudomonadota</taxon>
        <taxon>Gammaproteobacteria</taxon>
        <taxon>Legionellales</taxon>
        <taxon>Legionellaceae</taxon>
        <taxon>Legionella</taxon>
    </lineage>
</organism>
<gene>
    <name evidence="2" type="ordered locus">LLO_2194</name>
</gene>